<dbReference type="PANTHER" id="PTHR46043">
    <property type="entry name" value="ARM REPEAT SUPERFAMILY PROTEIN"/>
    <property type="match status" value="1"/>
</dbReference>
<dbReference type="SUPFAM" id="SSF48371">
    <property type="entry name" value="ARM repeat"/>
    <property type="match status" value="1"/>
</dbReference>
<dbReference type="InterPro" id="IPR016024">
    <property type="entry name" value="ARM-type_fold"/>
</dbReference>
<dbReference type="Gene3D" id="1.25.10.10">
    <property type="entry name" value="Leucine-rich Repeat Variant"/>
    <property type="match status" value="1"/>
</dbReference>
<organism evidence="1 2">
    <name type="scientific">Eleusine coracana subsp. coracana</name>
    <dbReference type="NCBI Taxonomy" id="191504"/>
    <lineage>
        <taxon>Eukaryota</taxon>
        <taxon>Viridiplantae</taxon>
        <taxon>Streptophyta</taxon>
        <taxon>Embryophyta</taxon>
        <taxon>Tracheophyta</taxon>
        <taxon>Spermatophyta</taxon>
        <taxon>Magnoliopsida</taxon>
        <taxon>Liliopsida</taxon>
        <taxon>Poales</taxon>
        <taxon>Poaceae</taxon>
        <taxon>PACMAD clade</taxon>
        <taxon>Chloridoideae</taxon>
        <taxon>Cynodonteae</taxon>
        <taxon>Eleusininae</taxon>
        <taxon>Eleusine</taxon>
    </lineage>
</organism>
<dbReference type="InterPro" id="IPR011989">
    <property type="entry name" value="ARM-like"/>
</dbReference>
<comment type="caution">
    <text evidence="1">The sequence shown here is derived from an EMBL/GenBank/DDBJ whole genome shotgun (WGS) entry which is preliminary data.</text>
</comment>
<keyword evidence="2" id="KW-1185">Reference proteome</keyword>
<gene>
    <name evidence="1" type="primary">gb13397</name>
    <name evidence="1" type="ORF">PR202_gb13397</name>
</gene>
<proteinExistence type="predicted"/>
<protein>
    <submittedName>
        <fullName evidence="1">Uncharacterized protein</fullName>
    </submittedName>
</protein>
<dbReference type="EMBL" id="BQKI01000078">
    <property type="protein sequence ID" value="GJN25554.1"/>
    <property type="molecule type" value="Genomic_DNA"/>
</dbReference>
<name>A0AAV5EQF2_ELECO</name>
<evidence type="ECO:0000313" key="1">
    <source>
        <dbReference type="EMBL" id="GJN25554.1"/>
    </source>
</evidence>
<evidence type="ECO:0000313" key="2">
    <source>
        <dbReference type="Proteomes" id="UP001054889"/>
    </source>
</evidence>
<dbReference type="PANTHER" id="PTHR46043:SF1">
    <property type="entry name" value="OS03G0116900 PROTEIN"/>
    <property type="match status" value="1"/>
</dbReference>
<accession>A0AAV5EQF2</accession>
<sequence>MRSSIDEVTVKLDVSLRDCELLLKIGELYDEGPLDDTSTCVELQRLLAWLEISHTEAKILALDGLLEALNKDEKRVVSMLGRDNVSAVVQLLTAPWPEVIRDKAATVVCHVVVVKGSSNAWQLLESEVTIPPLIRLMAKSDSQKAVVTLHHLSSTSLNTAWVIVSHGGIGPLIDMCCLKKGDSVSQSAAAGTLKNISAAPHVRQLLADHGTIGAMVSLLHCADALRESKEHAAECLINFTSSGNDDCLRRAVVAEGGLYALLLYLGDTDWHEAGVRAIRNLVGVISTTTSGDTTMMMKRLGGERRCVPLLVRTMWEVDSPQVSNSAREVAVQMLASLATYPPNAMKMGEDLGCVAGLVHRLDPDRYNNTIYKHAIQCLLSLASTSKRCREIMTVLRGSRHLRKLSDMNVEGATELLHRLEGGRLRSLFGIRKM</sequence>
<reference evidence="1" key="2">
    <citation type="submission" date="2021-12" db="EMBL/GenBank/DDBJ databases">
        <title>Resequencing data analysis of finger millet.</title>
        <authorList>
            <person name="Hatakeyama M."/>
            <person name="Aluri S."/>
            <person name="Balachadran M.T."/>
            <person name="Sivarajan S.R."/>
            <person name="Poveda L."/>
            <person name="Shimizu-Inatsugi R."/>
            <person name="Schlapbach R."/>
            <person name="Sreeman S.M."/>
            <person name="Shimizu K.K."/>
        </authorList>
    </citation>
    <scope>NUCLEOTIDE SEQUENCE</scope>
</reference>
<dbReference type="AlphaFoldDB" id="A0AAV5EQF2"/>
<reference evidence="1" key="1">
    <citation type="journal article" date="2018" name="DNA Res.">
        <title>Multiple hybrid de novo genome assembly of finger millet, an orphan allotetraploid crop.</title>
        <authorList>
            <person name="Hatakeyama M."/>
            <person name="Aluri S."/>
            <person name="Balachadran M.T."/>
            <person name="Sivarajan S.R."/>
            <person name="Patrignani A."/>
            <person name="Gruter S."/>
            <person name="Poveda L."/>
            <person name="Shimizu-Inatsugi R."/>
            <person name="Baeten J."/>
            <person name="Francoijs K.J."/>
            <person name="Nataraja K.N."/>
            <person name="Reddy Y.A.N."/>
            <person name="Phadnis S."/>
            <person name="Ravikumar R.L."/>
            <person name="Schlapbach R."/>
            <person name="Sreeman S.M."/>
            <person name="Shimizu K.K."/>
        </authorList>
    </citation>
    <scope>NUCLEOTIDE SEQUENCE</scope>
</reference>
<dbReference type="Proteomes" id="UP001054889">
    <property type="component" value="Unassembled WGS sequence"/>
</dbReference>